<feature type="transmembrane region" description="Helical" evidence="7">
    <location>
        <begin position="147"/>
        <end position="164"/>
    </location>
</feature>
<dbReference type="InterPro" id="IPR005821">
    <property type="entry name" value="Ion_trans_dom"/>
</dbReference>
<dbReference type="GO" id="GO:0005216">
    <property type="term" value="F:monoatomic ion channel activity"/>
    <property type="evidence" value="ECO:0007669"/>
    <property type="project" value="InterPro"/>
</dbReference>
<dbReference type="FunFam" id="1.10.238.10:FF:000178">
    <property type="entry name" value="Calmodulin-2 A"/>
    <property type="match status" value="1"/>
</dbReference>
<dbReference type="EMBL" id="HBEZ01048188">
    <property type="protein sequence ID" value="CAD8650216.1"/>
    <property type="molecule type" value="Transcribed_RNA"/>
</dbReference>
<evidence type="ECO:0000256" key="6">
    <source>
        <dbReference type="ARBA" id="ARBA00023136"/>
    </source>
</evidence>
<dbReference type="PROSITE" id="PS50222">
    <property type="entry name" value="EF_HAND_2"/>
    <property type="match status" value="2"/>
</dbReference>
<dbReference type="PANTHER" id="PTHR47823:SF9">
    <property type="entry name" value="CHROMOSOME UNDETERMINED SCAFFOLD_10, WHOLE GENOME SHOTGUN SEQUENCE"/>
    <property type="match status" value="1"/>
</dbReference>
<evidence type="ECO:0000256" key="4">
    <source>
        <dbReference type="ARBA" id="ARBA00022837"/>
    </source>
</evidence>
<evidence type="ECO:0000256" key="5">
    <source>
        <dbReference type="ARBA" id="ARBA00022989"/>
    </source>
</evidence>
<keyword evidence="3" id="KW-0677">Repeat</keyword>
<dbReference type="GO" id="GO:0005509">
    <property type="term" value="F:calcium ion binding"/>
    <property type="evidence" value="ECO:0007669"/>
    <property type="project" value="InterPro"/>
</dbReference>
<feature type="transmembrane region" description="Helical" evidence="7">
    <location>
        <begin position="176"/>
        <end position="196"/>
    </location>
</feature>
<feature type="transmembrane region" description="Helical" evidence="7">
    <location>
        <begin position="101"/>
        <end position="119"/>
    </location>
</feature>
<protein>
    <recommendedName>
        <fullName evidence="8">EF-hand domain-containing protein</fullName>
    </recommendedName>
</protein>
<accession>A0A7S0MTY0</accession>
<organism evidence="9">
    <name type="scientific">Cryptomonas curvata</name>
    <dbReference type="NCBI Taxonomy" id="233186"/>
    <lineage>
        <taxon>Eukaryota</taxon>
        <taxon>Cryptophyceae</taxon>
        <taxon>Cryptomonadales</taxon>
        <taxon>Cryptomonadaceae</taxon>
        <taxon>Cryptomonas</taxon>
    </lineage>
</organism>
<dbReference type="AlphaFoldDB" id="A0A7S0MTY0"/>
<dbReference type="InterPro" id="IPR018490">
    <property type="entry name" value="cNMP-bd_dom_sf"/>
</dbReference>
<keyword evidence="2 7" id="KW-0812">Transmembrane</keyword>
<evidence type="ECO:0000256" key="2">
    <source>
        <dbReference type="ARBA" id="ARBA00022692"/>
    </source>
</evidence>
<dbReference type="Pfam" id="PF00520">
    <property type="entry name" value="Ion_trans"/>
    <property type="match status" value="1"/>
</dbReference>
<dbReference type="Gene3D" id="1.10.287.70">
    <property type="match status" value="1"/>
</dbReference>
<dbReference type="PANTHER" id="PTHR47823">
    <property type="entry name" value="ION_TRANS DOMAIN-CONTAINING PROTEIN"/>
    <property type="match status" value="1"/>
</dbReference>
<dbReference type="PROSITE" id="PS00018">
    <property type="entry name" value="EF_HAND_1"/>
    <property type="match status" value="2"/>
</dbReference>
<dbReference type="Gene3D" id="1.10.238.10">
    <property type="entry name" value="EF-hand"/>
    <property type="match status" value="1"/>
</dbReference>
<comment type="subcellular location">
    <subcellularLocation>
        <location evidence="1">Membrane</location>
        <topology evidence="1">Multi-pass membrane protein</topology>
    </subcellularLocation>
</comment>
<dbReference type="InterPro" id="IPR018247">
    <property type="entry name" value="EF_Hand_1_Ca_BS"/>
</dbReference>
<dbReference type="Gene3D" id="2.60.120.10">
    <property type="entry name" value="Jelly Rolls"/>
    <property type="match status" value="1"/>
</dbReference>
<dbReference type="InterPro" id="IPR014710">
    <property type="entry name" value="RmlC-like_jellyroll"/>
</dbReference>
<reference evidence="9" key="1">
    <citation type="submission" date="2021-01" db="EMBL/GenBank/DDBJ databases">
        <authorList>
            <person name="Corre E."/>
            <person name="Pelletier E."/>
            <person name="Niang G."/>
            <person name="Scheremetjew M."/>
            <person name="Finn R."/>
            <person name="Kale V."/>
            <person name="Holt S."/>
            <person name="Cochrane G."/>
            <person name="Meng A."/>
            <person name="Brown T."/>
            <person name="Cohen L."/>
        </authorList>
    </citation>
    <scope>NUCLEOTIDE SEQUENCE</scope>
    <source>
        <strain evidence="9">CCAP979/52</strain>
    </source>
</reference>
<gene>
    <name evidence="9" type="ORF">CCUR1050_LOCUS26486</name>
</gene>
<evidence type="ECO:0000256" key="1">
    <source>
        <dbReference type="ARBA" id="ARBA00004141"/>
    </source>
</evidence>
<dbReference type="InterPro" id="IPR011992">
    <property type="entry name" value="EF-hand-dom_pair"/>
</dbReference>
<keyword evidence="5 7" id="KW-1133">Transmembrane helix</keyword>
<dbReference type="CDD" id="cd00051">
    <property type="entry name" value="EFh"/>
    <property type="match status" value="1"/>
</dbReference>
<evidence type="ECO:0000313" key="9">
    <source>
        <dbReference type="EMBL" id="CAD8650216.1"/>
    </source>
</evidence>
<evidence type="ECO:0000256" key="7">
    <source>
        <dbReference type="SAM" id="Phobius"/>
    </source>
</evidence>
<feature type="domain" description="EF-hand" evidence="8">
    <location>
        <begin position="490"/>
        <end position="525"/>
    </location>
</feature>
<dbReference type="SUPFAM" id="SSF81324">
    <property type="entry name" value="Voltage-gated potassium channels"/>
    <property type="match status" value="1"/>
</dbReference>
<keyword evidence="4" id="KW-0106">Calcium</keyword>
<dbReference type="GO" id="GO:0016020">
    <property type="term" value="C:membrane"/>
    <property type="evidence" value="ECO:0007669"/>
    <property type="project" value="UniProtKB-SubCell"/>
</dbReference>
<dbReference type="SUPFAM" id="SSF51206">
    <property type="entry name" value="cAMP-binding domain-like"/>
    <property type="match status" value="1"/>
</dbReference>
<dbReference type="InterPro" id="IPR002048">
    <property type="entry name" value="EF_hand_dom"/>
</dbReference>
<dbReference type="SMART" id="SM00054">
    <property type="entry name" value="EFh"/>
    <property type="match status" value="2"/>
</dbReference>
<feature type="domain" description="EF-hand" evidence="8">
    <location>
        <begin position="539"/>
        <end position="566"/>
    </location>
</feature>
<evidence type="ECO:0000259" key="8">
    <source>
        <dbReference type="PROSITE" id="PS50222"/>
    </source>
</evidence>
<proteinExistence type="predicted"/>
<dbReference type="SUPFAM" id="SSF47473">
    <property type="entry name" value="EF-hand"/>
    <property type="match status" value="1"/>
</dbReference>
<name>A0A7S0MTY0_9CRYP</name>
<evidence type="ECO:0000256" key="3">
    <source>
        <dbReference type="ARBA" id="ARBA00022737"/>
    </source>
</evidence>
<sequence length="622" mass="71007">MTYRDDFIISLKRNLSSITGFWFDCVTSIPWSYMDLHFYLACIAEQGAVVPTNSNARVIRVVKILRILRVIRILKLVKFVTIIQDYAVLYFGSAIFKIGRLLIIAMLGVHIFACIYYRIKRDTTPNSDDVEAFYQSKYVDQDDLPRAYLVCFYYVLTTFTTVGYGDIYAASDGERVFCIFLFLCAASLFGTIISQVNKIVNQKTSVSKELDVILESYLIVKPRLEIKTMFKIKEWERYRFMMDYEHKQHQKILERKLPDTLKLSIAKKIENNLFLKVPFLTGMNSINEIRTMFAAELILKSKTIYFAQGSIIADRKETAQGLMVITYGFVNVELPMDSEEADEENQADNGTTHLYVFSRGDSVGGNAVVGDKRWTGSLGVYVDLVARTHCSVALIPTQHILDIMEKFEFLPIKCRTERARLLYRKHKEGADHSLYVGPAKKPLNSKVIFFLTLLARHISQFFDKHQELKPKLLPRSQDELDSFRTTLSEEENDQIKEIFDLFDTDGSGTMDSKELAVAMCALGLQNGKHNHAKLSNEILLRTIDADGSNSISLNEFTSLMKGELTMSDPLEEIRTVFAGICSMDSSAPGQINLLKLQLAAQMYNVKLSDRELDMMLKEVDIY</sequence>
<dbReference type="GO" id="GO:0043226">
    <property type="term" value="C:organelle"/>
    <property type="evidence" value="ECO:0007669"/>
    <property type="project" value="UniProtKB-ARBA"/>
</dbReference>
<dbReference type="Pfam" id="PF13499">
    <property type="entry name" value="EF-hand_7"/>
    <property type="match status" value="1"/>
</dbReference>
<keyword evidence="6 7" id="KW-0472">Membrane</keyword>